<protein>
    <submittedName>
        <fullName evidence="5">Branched-chain amino acid ABC transporter substrate-binding protein</fullName>
    </submittedName>
</protein>
<proteinExistence type="inferred from homology"/>
<sequence>MNFKIYLTFKFFFHFCFSLSLVGLIACQTLSDPKEGITHQIIRLGSVLALEGQEEILGNRMKSGLKAALDNQLVQAKKIKLIFENDYYEPSVARQKTQQLIQSGIFLMIGNVGTPTAKQTLPILKENNIPAIGFYTGSELLRSQSELIINYRATYAKEIETVVKMALKFGVKPSEICAYVQDDSYGISGLKGVRHALVKAKVEENILRPYDQVLEYKEKGNKDNPFLSPVGFYPRNTPYVKEGYNSLKKWEKSTGINCRLVVTAGTSTNIARFIKLAQEKREDWVISSLSFAHAEELQFDLEEYGVKEKVIITEVVPSLDSNLPIVQEAKSKLKNEFDRVSLEGYIVGKMTLKILRAIPGKINRESFLKQVAISKFDLGGIAIDLTQGRTQSSELVSITVLTPQGFKHLKQDKLRDIFQ</sequence>
<feature type="chain" id="PRO_5018159589" evidence="3">
    <location>
        <begin position="23"/>
        <end position="419"/>
    </location>
</feature>
<dbReference type="PANTHER" id="PTHR47235">
    <property type="entry name" value="BLR6548 PROTEIN"/>
    <property type="match status" value="1"/>
</dbReference>
<dbReference type="OrthoDB" id="9783240at2"/>
<dbReference type="PANTHER" id="PTHR47235:SF1">
    <property type="entry name" value="BLR6548 PROTEIN"/>
    <property type="match status" value="1"/>
</dbReference>
<feature type="signal peptide" evidence="3">
    <location>
        <begin position="1"/>
        <end position="22"/>
    </location>
</feature>
<keyword evidence="6" id="KW-1185">Reference proteome</keyword>
<dbReference type="EMBL" id="RCBY01000019">
    <property type="protein sequence ID" value="RQH51438.1"/>
    <property type="molecule type" value="Genomic_DNA"/>
</dbReference>
<gene>
    <name evidence="5" type="ORF">D5R40_05585</name>
</gene>
<evidence type="ECO:0000256" key="3">
    <source>
        <dbReference type="SAM" id="SignalP"/>
    </source>
</evidence>
<dbReference type="SUPFAM" id="SSF53822">
    <property type="entry name" value="Periplasmic binding protein-like I"/>
    <property type="match status" value="1"/>
</dbReference>
<evidence type="ECO:0000313" key="6">
    <source>
        <dbReference type="Proteomes" id="UP000269154"/>
    </source>
</evidence>
<evidence type="ECO:0000259" key="4">
    <source>
        <dbReference type="Pfam" id="PF13458"/>
    </source>
</evidence>
<dbReference type="AlphaFoldDB" id="A0A3N6PA16"/>
<dbReference type="Pfam" id="PF13458">
    <property type="entry name" value="Peripla_BP_6"/>
    <property type="match status" value="1"/>
</dbReference>
<accession>A0A3N6PA16</accession>
<evidence type="ECO:0000313" key="5">
    <source>
        <dbReference type="EMBL" id="RQH51438.1"/>
    </source>
</evidence>
<dbReference type="Proteomes" id="UP000269154">
    <property type="component" value="Unassembled WGS sequence"/>
</dbReference>
<reference evidence="5 6" key="1">
    <citation type="journal article" date="2018" name="ACS Chem. Biol.">
        <title>Ketoreductase domain dysfunction expands chemodiversity: malyngamide biosynthesis in the cyanobacterium Okeania hirsuta.</title>
        <authorList>
            <person name="Moss N.A."/>
            <person name="Leao T."/>
            <person name="Rankin M."/>
            <person name="McCullough T.M."/>
            <person name="Qu P."/>
            <person name="Korobeynikov A."/>
            <person name="Smith J.L."/>
            <person name="Gerwick L."/>
            <person name="Gerwick W.H."/>
        </authorList>
    </citation>
    <scope>NUCLEOTIDE SEQUENCE [LARGE SCALE GENOMIC DNA]</scope>
    <source>
        <strain evidence="5 6">PAB10Feb10-1</strain>
    </source>
</reference>
<keyword evidence="2 3" id="KW-0732">Signal</keyword>
<comment type="similarity">
    <text evidence="1">Belongs to the leucine-binding protein family.</text>
</comment>
<comment type="caution">
    <text evidence="5">The sequence shown here is derived from an EMBL/GenBank/DDBJ whole genome shotgun (WGS) entry which is preliminary data.</text>
</comment>
<dbReference type="RefSeq" id="WP_124143003.1">
    <property type="nucleotide sequence ID" value="NZ_CAWOKI010000246.1"/>
</dbReference>
<dbReference type="CDD" id="cd19978">
    <property type="entry name" value="PBP1_ABC_ligand_binding-like"/>
    <property type="match status" value="1"/>
</dbReference>
<evidence type="ECO:0000256" key="2">
    <source>
        <dbReference type="ARBA" id="ARBA00022729"/>
    </source>
</evidence>
<dbReference type="InterPro" id="IPR028081">
    <property type="entry name" value="Leu-bd"/>
</dbReference>
<evidence type="ECO:0000256" key="1">
    <source>
        <dbReference type="ARBA" id="ARBA00010062"/>
    </source>
</evidence>
<dbReference type="InterPro" id="IPR028082">
    <property type="entry name" value="Peripla_BP_I"/>
</dbReference>
<dbReference type="Gene3D" id="3.40.50.2300">
    <property type="match status" value="2"/>
</dbReference>
<name>A0A3N6PA16_9CYAN</name>
<dbReference type="PROSITE" id="PS51257">
    <property type="entry name" value="PROKAR_LIPOPROTEIN"/>
    <property type="match status" value="1"/>
</dbReference>
<organism evidence="5 6">
    <name type="scientific">Okeania hirsuta</name>
    <dbReference type="NCBI Taxonomy" id="1458930"/>
    <lineage>
        <taxon>Bacteria</taxon>
        <taxon>Bacillati</taxon>
        <taxon>Cyanobacteriota</taxon>
        <taxon>Cyanophyceae</taxon>
        <taxon>Oscillatoriophycideae</taxon>
        <taxon>Oscillatoriales</taxon>
        <taxon>Microcoleaceae</taxon>
        <taxon>Okeania</taxon>
    </lineage>
</organism>
<feature type="domain" description="Leucine-binding protein" evidence="4">
    <location>
        <begin position="42"/>
        <end position="203"/>
    </location>
</feature>